<protein>
    <submittedName>
        <fullName evidence="3">3-oxoacyl-ACP reductase FabG</fullName>
        <ecNumber evidence="3">1.1.1.100</ecNumber>
    </submittedName>
</protein>
<dbReference type="RefSeq" id="WP_408169520.1">
    <property type="nucleotide sequence ID" value="NZ_JAQQFR010000013.1"/>
</dbReference>
<dbReference type="InterPro" id="IPR057326">
    <property type="entry name" value="KR_dom"/>
</dbReference>
<dbReference type="PRINTS" id="PR00081">
    <property type="entry name" value="GDHRDH"/>
</dbReference>
<dbReference type="InterPro" id="IPR002347">
    <property type="entry name" value="SDR_fam"/>
</dbReference>
<comment type="caution">
    <text evidence="3">The sequence shown here is derived from an EMBL/GenBank/DDBJ whole genome shotgun (WGS) entry which is preliminary data.</text>
</comment>
<dbReference type="GO" id="GO:0004316">
    <property type="term" value="F:3-oxoacyl-[acyl-carrier-protein] reductase (NADPH) activity"/>
    <property type="evidence" value="ECO:0007669"/>
    <property type="project" value="UniProtKB-EC"/>
</dbReference>
<dbReference type="Gene3D" id="3.40.50.720">
    <property type="entry name" value="NAD(P)-binding Rossmann-like Domain"/>
    <property type="match status" value="1"/>
</dbReference>
<dbReference type="Pfam" id="PF13561">
    <property type="entry name" value="adh_short_C2"/>
    <property type="match status" value="1"/>
</dbReference>
<evidence type="ECO:0000259" key="2">
    <source>
        <dbReference type="SMART" id="SM00822"/>
    </source>
</evidence>
<proteinExistence type="inferred from homology"/>
<reference evidence="3 4" key="1">
    <citation type="journal article" date="2024" name="Chem. Sci.">
        <title>Discovery of megapolipeptins by genome mining of a Burkholderiales bacteria collection.</title>
        <authorList>
            <person name="Paulo B.S."/>
            <person name="Recchia M.J.J."/>
            <person name="Lee S."/>
            <person name="Fergusson C.H."/>
            <person name="Romanowski S.B."/>
            <person name="Hernandez A."/>
            <person name="Krull N."/>
            <person name="Liu D.Y."/>
            <person name="Cavanagh H."/>
            <person name="Bos A."/>
            <person name="Gray C.A."/>
            <person name="Murphy B.T."/>
            <person name="Linington R.G."/>
            <person name="Eustaquio A.S."/>
        </authorList>
    </citation>
    <scope>NUCLEOTIDE SEQUENCE [LARGE SCALE GENOMIC DNA]</scope>
    <source>
        <strain evidence="3 4">RL21-008-BIB-B</strain>
    </source>
</reference>
<dbReference type="EC" id="1.1.1.100" evidence="3"/>
<dbReference type="EMBL" id="JAQQFR010000013">
    <property type="protein sequence ID" value="MFL9880487.1"/>
    <property type="molecule type" value="Genomic_DNA"/>
</dbReference>
<feature type="domain" description="Ketoreductase" evidence="2">
    <location>
        <begin position="13"/>
        <end position="199"/>
    </location>
</feature>
<dbReference type="NCBIfam" id="NF004200">
    <property type="entry name" value="PRK05653.1-5"/>
    <property type="match status" value="1"/>
</dbReference>
<name>A0ABW8ZC31_9BURK</name>
<dbReference type="PRINTS" id="PR00080">
    <property type="entry name" value="SDRFAMILY"/>
</dbReference>
<dbReference type="InterPro" id="IPR036291">
    <property type="entry name" value="NAD(P)-bd_dom_sf"/>
</dbReference>
<dbReference type="PANTHER" id="PTHR42879">
    <property type="entry name" value="3-OXOACYL-(ACYL-CARRIER-PROTEIN) REDUCTASE"/>
    <property type="match status" value="1"/>
</dbReference>
<dbReference type="SUPFAM" id="SSF51735">
    <property type="entry name" value="NAD(P)-binding Rossmann-fold domains"/>
    <property type="match status" value="1"/>
</dbReference>
<gene>
    <name evidence="3" type="primary">fabG</name>
    <name evidence="3" type="ORF">PQR63_18965</name>
</gene>
<organism evidence="3 4">
    <name type="scientific">Herbaspirillum rhizosphaerae</name>
    <dbReference type="NCBI Taxonomy" id="346179"/>
    <lineage>
        <taxon>Bacteria</taxon>
        <taxon>Pseudomonadati</taxon>
        <taxon>Pseudomonadota</taxon>
        <taxon>Betaproteobacteria</taxon>
        <taxon>Burkholderiales</taxon>
        <taxon>Oxalobacteraceae</taxon>
        <taxon>Herbaspirillum</taxon>
    </lineage>
</organism>
<dbReference type="InterPro" id="IPR011285">
    <property type="entry name" value="FabG-rel"/>
</dbReference>
<keyword evidence="4" id="KW-1185">Reference proteome</keyword>
<keyword evidence="3" id="KW-0560">Oxidoreductase</keyword>
<dbReference type="InterPro" id="IPR050259">
    <property type="entry name" value="SDR"/>
</dbReference>
<comment type="similarity">
    <text evidence="1">Belongs to the short-chain dehydrogenases/reductases (SDR) family.</text>
</comment>
<dbReference type="Proteomes" id="UP001629214">
    <property type="component" value="Unassembled WGS sequence"/>
</dbReference>
<dbReference type="SMART" id="SM00822">
    <property type="entry name" value="PKS_KR"/>
    <property type="match status" value="1"/>
</dbReference>
<evidence type="ECO:0000313" key="4">
    <source>
        <dbReference type="Proteomes" id="UP001629214"/>
    </source>
</evidence>
<dbReference type="NCBIfam" id="NF009466">
    <property type="entry name" value="PRK12826.1-2"/>
    <property type="match status" value="1"/>
</dbReference>
<dbReference type="PANTHER" id="PTHR42879:SF2">
    <property type="entry name" value="3-OXOACYL-[ACYL-CARRIER-PROTEIN] REDUCTASE FABG"/>
    <property type="match status" value="1"/>
</dbReference>
<evidence type="ECO:0000313" key="3">
    <source>
        <dbReference type="EMBL" id="MFL9880487.1"/>
    </source>
</evidence>
<accession>A0ABW8ZC31</accession>
<evidence type="ECO:0000256" key="1">
    <source>
        <dbReference type="ARBA" id="ARBA00006484"/>
    </source>
</evidence>
<sequence length="251" mass="26821">MISNTGNTGTTGKTILVTGSSRGIGKAIALRLARDGYDIVLHCHSRRDAAEAVAKDIEALGRAARVLQFDIAERVQTAEILLRDVEQYGAYYGVVCNAGIARDNAFPSISGEDWDSVLKTNLDGFYNVLHPLTMPMVQRRKPGRIVTLASVSGMVGNRGQVNYSAAKAGIIGATKALALELAKRNITVNCVAPGLIDTDMTQDLPMEEVLKLIPARRAGKPEEVAAAVSFLMHEDAAYITRQVISVNGGLA</sequence>
<dbReference type="NCBIfam" id="TIGR01831">
    <property type="entry name" value="fabG_rel"/>
    <property type="match status" value="1"/>
</dbReference>